<evidence type="ECO:0000256" key="3">
    <source>
        <dbReference type="ARBA" id="ARBA00011245"/>
    </source>
</evidence>
<evidence type="ECO:0000256" key="4">
    <source>
        <dbReference type="ARBA" id="ARBA00022490"/>
    </source>
</evidence>
<dbReference type="SUPFAM" id="SSF52374">
    <property type="entry name" value="Nucleotidylyl transferase"/>
    <property type="match status" value="1"/>
</dbReference>
<dbReference type="PROSITE" id="PS00178">
    <property type="entry name" value="AA_TRNA_LIGASE_I"/>
    <property type="match status" value="1"/>
</dbReference>
<comment type="caution">
    <text evidence="15">The sequence shown here is derived from an EMBL/GenBank/DDBJ whole genome shotgun (WGS) entry which is preliminary data.</text>
</comment>
<dbReference type="InterPro" id="IPR014729">
    <property type="entry name" value="Rossmann-like_a/b/a_fold"/>
</dbReference>
<keyword evidence="7 11" id="KW-0067">ATP-binding</keyword>
<dbReference type="InterPro" id="IPR008909">
    <property type="entry name" value="DALR_anticod-bd"/>
</dbReference>
<dbReference type="AlphaFoldDB" id="A0A932GN50"/>
<evidence type="ECO:0000256" key="8">
    <source>
        <dbReference type="ARBA" id="ARBA00022917"/>
    </source>
</evidence>
<dbReference type="PANTHER" id="PTHR11956">
    <property type="entry name" value="ARGINYL-TRNA SYNTHETASE"/>
    <property type="match status" value="1"/>
</dbReference>
<comment type="similarity">
    <text evidence="2 11 12">Belongs to the class-I aminoacyl-tRNA synthetase family.</text>
</comment>
<evidence type="ECO:0000256" key="7">
    <source>
        <dbReference type="ARBA" id="ARBA00022840"/>
    </source>
</evidence>
<dbReference type="NCBIfam" id="TIGR00456">
    <property type="entry name" value="argS"/>
    <property type="match status" value="1"/>
</dbReference>
<dbReference type="GO" id="GO:0004814">
    <property type="term" value="F:arginine-tRNA ligase activity"/>
    <property type="evidence" value="ECO:0007669"/>
    <property type="project" value="UniProtKB-UniRule"/>
</dbReference>
<protein>
    <recommendedName>
        <fullName evidence="11">Arginine--tRNA ligase</fullName>
        <ecNumber evidence="11">6.1.1.19</ecNumber>
    </recommendedName>
    <alternativeName>
        <fullName evidence="11">Arginyl-tRNA synthetase</fullName>
        <shortName evidence="11">ArgRS</shortName>
    </alternativeName>
</protein>
<keyword evidence="4 11" id="KW-0963">Cytoplasm</keyword>
<organism evidence="15 16">
    <name type="scientific">Tectimicrobiota bacterium</name>
    <dbReference type="NCBI Taxonomy" id="2528274"/>
    <lineage>
        <taxon>Bacteria</taxon>
        <taxon>Pseudomonadati</taxon>
        <taxon>Nitrospinota/Tectimicrobiota group</taxon>
        <taxon>Candidatus Tectimicrobiota</taxon>
    </lineage>
</organism>
<evidence type="ECO:0000256" key="6">
    <source>
        <dbReference type="ARBA" id="ARBA00022741"/>
    </source>
</evidence>
<dbReference type="Pfam" id="PF03485">
    <property type="entry name" value="Arg_tRNA_synt_N"/>
    <property type="match status" value="1"/>
</dbReference>
<dbReference type="EC" id="6.1.1.19" evidence="11"/>
<comment type="catalytic activity">
    <reaction evidence="10 11">
        <text>tRNA(Arg) + L-arginine + ATP = L-arginyl-tRNA(Arg) + AMP + diphosphate</text>
        <dbReference type="Rhea" id="RHEA:20301"/>
        <dbReference type="Rhea" id="RHEA-COMP:9658"/>
        <dbReference type="Rhea" id="RHEA-COMP:9673"/>
        <dbReference type="ChEBI" id="CHEBI:30616"/>
        <dbReference type="ChEBI" id="CHEBI:32682"/>
        <dbReference type="ChEBI" id="CHEBI:33019"/>
        <dbReference type="ChEBI" id="CHEBI:78442"/>
        <dbReference type="ChEBI" id="CHEBI:78513"/>
        <dbReference type="ChEBI" id="CHEBI:456215"/>
        <dbReference type="EC" id="6.1.1.19"/>
    </reaction>
</comment>
<dbReference type="InterPro" id="IPR036695">
    <property type="entry name" value="Arg-tRNA-synth_N_sf"/>
</dbReference>
<evidence type="ECO:0000256" key="11">
    <source>
        <dbReference type="HAMAP-Rule" id="MF_00123"/>
    </source>
</evidence>
<feature type="short sequence motif" description="'HIGH' region" evidence="11">
    <location>
        <begin position="130"/>
        <end position="140"/>
    </location>
</feature>
<dbReference type="Proteomes" id="UP000741360">
    <property type="component" value="Unassembled WGS sequence"/>
</dbReference>
<evidence type="ECO:0000313" key="16">
    <source>
        <dbReference type="Proteomes" id="UP000741360"/>
    </source>
</evidence>
<dbReference type="SMART" id="SM00836">
    <property type="entry name" value="DALR_1"/>
    <property type="match status" value="1"/>
</dbReference>
<gene>
    <name evidence="11" type="primary">argS</name>
    <name evidence="15" type="ORF">HYY65_01845</name>
</gene>
<evidence type="ECO:0000256" key="10">
    <source>
        <dbReference type="ARBA" id="ARBA00049339"/>
    </source>
</evidence>
<comment type="subcellular location">
    <subcellularLocation>
        <location evidence="1 11">Cytoplasm</location>
    </subcellularLocation>
</comment>
<dbReference type="HAMAP" id="MF_00123">
    <property type="entry name" value="Arg_tRNA_synth"/>
    <property type="match status" value="1"/>
</dbReference>
<sequence length="581" mass="64771">MKDRLLELLRAALQEALRNGSLRTLNPPPVILERPRDPAHGDFSTNLAMLLAGAEKKSPRAVAEILLRHLGEKNSGIIERTQVAGPGFINFTVRRDVWMQEFRRKALAGTLCATANLGQGRKIQVEFVSANPTGPLHVGHGRGAAVGDVLANILKKVGWDVFREYYINDTGKQIETLGRSTYLRYLELLGRSVEFPPDCYQGDYIVEIAREIRNRHGDGLADKPESEVVPFFAKFTADWILEGIRKDLENFGVSFDCWFSEASLHARGEVEQALEEIRKKGLAYEQDGALWVKSSDLGDEKDRVAVRQGGETTYYAADIAYLRDKYRRGFERIIDIWGADHHGYVPRVNAAVQAFDHPPESFHVLLVQLVTLRRGREVISMSTRSGTFVELAEVVREVGTDAARFFFLTRRCDSPLDFDLELAKQKSADNPVFYVQYAHARVCSILRTAAERGLLRQGGETVSASRVEEMLAQQPQELFGVLPGGAEVDLAGLEEAEEVGLVKEILAYPDLVEGSGETLEPHRLTCYLQEVAGLFHGYYNRTRVVSEDPGKTACRLFLVTGILQILRDGLALLGVSAPRSM</sequence>
<dbReference type="InterPro" id="IPR009080">
    <property type="entry name" value="tRNAsynth_Ia_anticodon-bd"/>
</dbReference>
<dbReference type="GO" id="GO:0006420">
    <property type="term" value="P:arginyl-tRNA aminoacylation"/>
    <property type="evidence" value="ECO:0007669"/>
    <property type="project" value="UniProtKB-UniRule"/>
</dbReference>
<dbReference type="EMBL" id="JACPSX010000032">
    <property type="protein sequence ID" value="MBI3013817.1"/>
    <property type="molecule type" value="Genomic_DNA"/>
</dbReference>
<evidence type="ECO:0000313" key="15">
    <source>
        <dbReference type="EMBL" id="MBI3013817.1"/>
    </source>
</evidence>
<dbReference type="InterPro" id="IPR035684">
    <property type="entry name" value="ArgRS_core"/>
</dbReference>
<evidence type="ECO:0000256" key="5">
    <source>
        <dbReference type="ARBA" id="ARBA00022598"/>
    </source>
</evidence>
<dbReference type="PRINTS" id="PR01038">
    <property type="entry name" value="TRNASYNTHARG"/>
</dbReference>
<keyword evidence="5 11" id="KW-0436">Ligase</keyword>
<keyword evidence="9 11" id="KW-0030">Aminoacyl-tRNA synthetase</keyword>
<dbReference type="InterPro" id="IPR001278">
    <property type="entry name" value="Arg-tRNA-ligase"/>
</dbReference>
<dbReference type="FunFam" id="3.40.50.620:FF:000062">
    <property type="entry name" value="Arginine--tRNA ligase"/>
    <property type="match status" value="1"/>
</dbReference>
<dbReference type="SUPFAM" id="SSF55190">
    <property type="entry name" value="Arginyl-tRNA synthetase (ArgRS), N-terminal 'additional' domain"/>
    <property type="match status" value="1"/>
</dbReference>
<evidence type="ECO:0000259" key="14">
    <source>
        <dbReference type="SMART" id="SM01016"/>
    </source>
</evidence>
<dbReference type="InterPro" id="IPR005148">
    <property type="entry name" value="Arg-tRNA-synth_N"/>
</dbReference>
<dbReference type="Gene3D" id="1.10.730.10">
    <property type="entry name" value="Isoleucyl-tRNA Synthetase, Domain 1"/>
    <property type="match status" value="1"/>
</dbReference>
<comment type="subunit">
    <text evidence="3 11">Monomer.</text>
</comment>
<accession>A0A932GN50</accession>
<dbReference type="GO" id="GO:0005524">
    <property type="term" value="F:ATP binding"/>
    <property type="evidence" value="ECO:0007669"/>
    <property type="project" value="UniProtKB-UniRule"/>
</dbReference>
<dbReference type="PANTHER" id="PTHR11956:SF5">
    <property type="entry name" value="ARGININE--TRNA LIGASE, CYTOPLASMIC"/>
    <property type="match status" value="1"/>
</dbReference>
<dbReference type="CDD" id="cd00671">
    <property type="entry name" value="ArgRS_core"/>
    <property type="match status" value="1"/>
</dbReference>
<keyword evidence="8 11" id="KW-0648">Protein biosynthesis</keyword>
<evidence type="ECO:0000256" key="1">
    <source>
        <dbReference type="ARBA" id="ARBA00004496"/>
    </source>
</evidence>
<dbReference type="InterPro" id="IPR001412">
    <property type="entry name" value="aa-tRNA-synth_I_CS"/>
</dbReference>
<dbReference type="Gene3D" id="3.30.1360.70">
    <property type="entry name" value="Arginyl tRNA synthetase N-terminal domain"/>
    <property type="match status" value="1"/>
</dbReference>
<evidence type="ECO:0000256" key="9">
    <source>
        <dbReference type="ARBA" id="ARBA00023146"/>
    </source>
</evidence>
<feature type="domain" description="Arginyl tRNA synthetase N-terminal" evidence="14">
    <location>
        <begin position="3"/>
        <end position="93"/>
    </location>
</feature>
<dbReference type="GO" id="GO:0005737">
    <property type="term" value="C:cytoplasm"/>
    <property type="evidence" value="ECO:0007669"/>
    <property type="project" value="UniProtKB-SubCell"/>
</dbReference>
<dbReference type="Gene3D" id="3.40.50.620">
    <property type="entry name" value="HUPs"/>
    <property type="match status" value="1"/>
</dbReference>
<proteinExistence type="inferred from homology"/>
<keyword evidence="6 11" id="KW-0547">Nucleotide-binding</keyword>
<dbReference type="SUPFAM" id="SSF47323">
    <property type="entry name" value="Anticodon-binding domain of a subclass of class I aminoacyl-tRNA synthetases"/>
    <property type="match status" value="1"/>
</dbReference>
<evidence type="ECO:0000259" key="13">
    <source>
        <dbReference type="SMART" id="SM00836"/>
    </source>
</evidence>
<reference evidence="15" key="1">
    <citation type="submission" date="2020-07" db="EMBL/GenBank/DDBJ databases">
        <title>Huge and variable diversity of episymbiotic CPR bacteria and DPANN archaea in groundwater ecosystems.</title>
        <authorList>
            <person name="He C.Y."/>
            <person name="Keren R."/>
            <person name="Whittaker M."/>
            <person name="Farag I.F."/>
            <person name="Doudna J."/>
            <person name="Cate J.H.D."/>
            <person name="Banfield J.F."/>
        </authorList>
    </citation>
    <scope>NUCLEOTIDE SEQUENCE</scope>
    <source>
        <strain evidence="15">NC_groundwater_717_Ag_S-0.2um_59_8</strain>
    </source>
</reference>
<dbReference type="Pfam" id="PF05746">
    <property type="entry name" value="DALR_1"/>
    <property type="match status" value="1"/>
</dbReference>
<name>A0A932GN50_UNCTE</name>
<evidence type="ECO:0000256" key="2">
    <source>
        <dbReference type="ARBA" id="ARBA00005594"/>
    </source>
</evidence>
<dbReference type="SMART" id="SM01016">
    <property type="entry name" value="Arg_tRNA_synt_N"/>
    <property type="match status" value="1"/>
</dbReference>
<feature type="domain" description="DALR anticodon binding" evidence="13">
    <location>
        <begin position="435"/>
        <end position="581"/>
    </location>
</feature>
<dbReference type="Pfam" id="PF00750">
    <property type="entry name" value="tRNA-synt_1d"/>
    <property type="match status" value="2"/>
</dbReference>
<evidence type="ECO:0000256" key="12">
    <source>
        <dbReference type="RuleBase" id="RU363038"/>
    </source>
</evidence>